<comment type="caution">
    <text evidence="10">The sequence shown here is derived from an EMBL/GenBank/DDBJ whole genome shotgun (WGS) entry which is preliminary data.</text>
</comment>
<dbReference type="PROSITE" id="PS50159">
    <property type="entry name" value="RIBOSOMAL_S13_2"/>
    <property type="match status" value="1"/>
</dbReference>
<dbReference type="Gene3D" id="4.10.910.10">
    <property type="entry name" value="30s ribosomal protein s13, domain 2"/>
    <property type="match status" value="1"/>
</dbReference>
<dbReference type="Gene3D" id="1.10.8.50">
    <property type="match status" value="1"/>
</dbReference>
<name>A0A2H0KEU1_9BACT</name>
<evidence type="ECO:0000256" key="5">
    <source>
        <dbReference type="ARBA" id="ARBA00023274"/>
    </source>
</evidence>
<dbReference type="SUPFAM" id="SSF46946">
    <property type="entry name" value="S13-like H2TH domain"/>
    <property type="match status" value="1"/>
</dbReference>
<dbReference type="EMBL" id="PCVI01000063">
    <property type="protein sequence ID" value="PIQ69781.1"/>
    <property type="molecule type" value="Genomic_DNA"/>
</dbReference>
<evidence type="ECO:0000256" key="1">
    <source>
        <dbReference type="ARBA" id="ARBA00008080"/>
    </source>
</evidence>
<dbReference type="InterPro" id="IPR001892">
    <property type="entry name" value="Ribosomal_uS13"/>
</dbReference>
<reference evidence="10 11" key="1">
    <citation type="submission" date="2017-09" db="EMBL/GenBank/DDBJ databases">
        <title>Depth-based differentiation of microbial function through sediment-hosted aquifers and enrichment of novel symbionts in the deep terrestrial subsurface.</title>
        <authorList>
            <person name="Probst A.J."/>
            <person name="Ladd B."/>
            <person name="Jarett J.K."/>
            <person name="Geller-Mcgrath D.E."/>
            <person name="Sieber C.M."/>
            <person name="Emerson J.B."/>
            <person name="Anantharaman K."/>
            <person name="Thomas B.C."/>
            <person name="Malmstrom R."/>
            <person name="Stieglmeier M."/>
            <person name="Klingl A."/>
            <person name="Woyke T."/>
            <person name="Ryan C.M."/>
            <person name="Banfield J.F."/>
        </authorList>
    </citation>
    <scope>NUCLEOTIDE SEQUENCE [LARGE SCALE GENOMIC DNA]</scope>
    <source>
        <strain evidence="10">CG11_big_fil_rev_8_21_14_0_20_40_12</strain>
    </source>
</reference>
<feature type="region of interest" description="Disordered" evidence="9">
    <location>
        <begin position="96"/>
        <end position="139"/>
    </location>
</feature>
<evidence type="ECO:0000256" key="6">
    <source>
        <dbReference type="ARBA" id="ARBA00035166"/>
    </source>
</evidence>
<dbReference type="Pfam" id="PF00416">
    <property type="entry name" value="Ribosomal_S13"/>
    <property type="match status" value="1"/>
</dbReference>
<dbReference type="GO" id="GO:0003735">
    <property type="term" value="F:structural constituent of ribosome"/>
    <property type="evidence" value="ECO:0007669"/>
    <property type="project" value="InterPro"/>
</dbReference>
<dbReference type="PIRSF" id="PIRSF002134">
    <property type="entry name" value="Ribosomal_S13"/>
    <property type="match status" value="1"/>
</dbReference>
<evidence type="ECO:0000313" key="11">
    <source>
        <dbReference type="Proteomes" id="UP000231371"/>
    </source>
</evidence>
<dbReference type="InterPro" id="IPR010979">
    <property type="entry name" value="Ribosomal_uS13-like_H2TH"/>
</dbReference>
<dbReference type="GO" id="GO:0005829">
    <property type="term" value="C:cytosol"/>
    <property type="evidence" value="ECO:0007669"/>
    <property type="project" value="TreeGrafter"/>
</dbReference>
<dbReference type="HAMAP" id="MF_01315">
    <property type="entry name" value="Ribosomal_uS13"/>
    <property type="match status" value="1"/>
</dbReference>
<keyword evidence="2 7" id="KW-0699">rRNA-binding</keyword>
<dbReference type="GO" id="GO:0015935">
    <property type="term" value="C:small ribosomal subunit"/>
    <property type="evidence" value="ECO:0007669"/>
    <property type="project" value="TreeGrafter"/>
</dbReference>
<dbReference type="InterPro" id="IPR018269">
    <property type="entry name" value="Ribosomal_uS13_CS"/>
</dbReference>
<dbReference type="InterPro" id="IPR027437">
    <property type="entry name" value="Rbsml_uS13_C"/>
</dbReference>
<accession>A0A2H0KEU1</accession>
<keyword evidence="4 7" id="KW-0689">Ribosomal protein</keyword>
<comment type="subunit">
    <text evidence="7">Part of the 30S ribosomal subunit. Forms a loose heterodimer with protein S19. Forms two bridges to the 50S subunit in the 70S ribosome.</text>
</comment>
<keyword evidence="3 7" id="KW-0694">RNA-binding</keyword>
<evidence type="ECO:0000256" key="2">
    <source>
        <dbReference type="ARBA" id="ARBA00022730"/>
    </source>
</evidence>
<gene>
    <name evidence="7" type="primary">rpsM</name>
    <name evidence="10" type="ORF">COV89_04045</name>
</gene>
<keyword evidence="7" id="KW-0820">tRNA-binding</keyword>
<evidence type="ECO:0000256" key="3">
    <source>
        <dbReference type="ARBA" id="ARBA00022884"/>
    </source>
</evidence>
<dbReference type="PANTHER" id="PTHR10871">
    <property type="entry name" value="30S RIBOSOMAL PROTEIN S13/40S RIBOSOMAL PROTEIN S18"/>
    <property type="match status" value="1"/>
</dbReference>
<evidence type="ECO:0000256" key="9">
    <source>
        <dbReference type="SAM" id="MobiDB-lite"/>
    </source>
</evidence>
<dbReference type="AlphaFoldDB" id="A0A2H0KEU1"/>
<dbReference type="NCBIfam" id="TIGR03631">
    <property type="entry name" value="uS13_bact"/>
    <property type="match status" value="1"/>
</dbReference>
<dbReference type="GO" id="GO:0000049">
    <property type="term" value="F:tRNA binding"/>
    <property type="evidence" value="ECO:0007669"/>
    <property type="project" value="UniProtKB-UniRule"/>
</dbReference>
<evidence type="ECO:0000256" key="4">
    <source>
        <dbReference type="ARBA" id="ARBA00022980"/>
    </source>
</evidence>
<dbReference type="InterPro" id="IPR019980">
    <property type="entry name" value="Ribosomal_uS13_bac-type"/>
</dbReference>
<comment type="similarity">
    <text evidence="1 7 8">Belongs to the universal ribosomal protein uS13 family.</text>
</comment>
<dbReference type="PROSITE" id="PS00646">
    <property type="entry name" value="RIBOSOMAL_S13_1"/>
    <property type="match status" value="1"/>
</dbReference>
<dbReference type="GO" id="GO:0019843">
    <property type="term" value="F:rRNA binding"/>
    <property type="evidence" value="ECO:0007669"/>
    <property type="project" value="UniProtKB-UniRule"/>
</dbReference>
<evidence type="ECO:0000313" key="10">
    <source>
        <dbReference type="EMBL" id="PIQ69781.1"/>
    </source>
</evidence>
<keyword evidence="5 7" id="KW-0687">Ribonucleoprotein</keyword>
<comment type="function">
    <text evidence="7">Located at the top of the head of the 30S subunit, it contacts several helices of the 16S rRNA. In the 70S ribosome it contacts the 23S rRNA (bridge B1a) and protein L5 of the 50S subunit (bridge B1b), connecting the 2 subunits; these bridges are implicated in subunit movement. Contacts the tRNAs in the A and P-sites.</text>
</comment>
<feature type="compositionally biased region" description="Basic residues" evidence="9">
    <location>
        <begin position="101"/>
        <end position="114"/>
    </location>
</feature>
<organism evidence="10 11">
    <name type="scientific">Candidatus Shapirobacteria bacterium CG11_big_fil_rev_8_21_14_0_20_40_12</name>
    <dbReference type="NCBI Taxonomy" id="1974889"/>
    <lineage>
        <taxon>Bacteria</taxon>
        <taxon>Candidatus Shapironibacteriota</taxon>
    </lineage>
</organism>
<dbReference type="FunFam" id="1.10.8.50:FF:000001">
    <property type="entry name" value="30S ribosomal protein S13"/>
    <property type="match status" value="1"/>
</dbReference>
<sequence>MPRIIGINLPEAKRIDIALTHIFGVGRKNVVRILSEAKVDGAKKAGSLSDEETTRLQKSIEGNTKVEGDLRREIQENVKRLKQIGSYRGRRHIANLPVRGQRTRSNARTKRGKRVTIGALKKDDLAKKQQPEPIKTKSA</sequence>
<dbReference type="Proteomes" id="UP000231371">
    <property type="component" value="Unassembled WGS sequence"/>
</dbReference>
<dbReference type="PANTHER" id="PTHR10871:SF1">
    <property type="entry name" value="SMALL RIBOSOMAL SUBUNIT PROTEIN US13M"/>
    <property type="match status" value="1"/>
</dbReference>
<evidence type="ECO:0000256" key="7">
    <source>
        <dbReference type="HAMAP-Rule" id="MF_01315"/>
    </source>
</evidence>
<evidence type="ECO:0000256" key="8">
    <source>
        <dbReference type="RuleBase" id="RU003830"/>
    </source>
</evidence>
<feature type="compositionally biased region" description="Basic and acidic residues" evidence="9">
    <location>
        <begin position="120"/>
        <end position="130"/>
    </location>
</feature>
<proteinExistence type="inferred from homology"/>
<protein>
    <recommendedName>
        <fullName evidence="6 7">Small ribosomal subunit protein uS13</fullName>
    </recommendedName>
</protein>
<dbReference type="GO" id="GO:0006412">
    <property type="term" value="P:translation"/>
    <property type="evidence" value="ECO:0007669"/>
    <property type="project" value="UniProtKB-UniRule"/>
</dbReference>